<dbReference type="GO" id="GO:0019005">
    <property type="term" value="C:SCF ubiquitin ligase complex"/>
    <property type="evidence" value="ECO:0007669"/>
    <property type="project" value="TreeGrafter"/>
</dbReference>
<dbReference type="InterPro" id="IPR036047">
    <property type="entry name" value="F-box-like_dom_sf"/>
</dbReference>
<dbReference type="GO" id="GO:0005737">
    <property type="term" value="C:cytoplasm"/>
    <property type="evidence" value="ECO:0007669"/>
    <property type="project" value="TreeGrafter"/>
</dbReference>
<evidence type="ECO:0000259" key="3">
    <source>
        <dbReference type="Pfam" id="PF19270"/>
    </source>
</evidence>
<organism evidence="4 5">
    <name type="scientific">Trichomonascus ciferrii</name>
    <dbReference type="NCBI Taxonomy" id="44093"/>
    <lineage>
        <taxon>Eukaryota</taxon>
        <taxon>Fungi</taxon>
        <taxon>Dikarya</taxon>
        <taxon>Ascomycota</taxon>
        <taxon>Saccharomycotina</taxon>
        <taxon>Dipodascomycetes</taxon>
        <taxon>Dipodascales</taxon>
        <taxon>Trichomonascaceae</taxon>
        <taxon>Trichomonascus</taxon>
        <taxon>Trichomonascus ciferrii complex</taxon>
    </lineage>
</organism>
<dbReference type="PANTHER" id="PTHR12874">
    <property type="entry name" value="F-BOX ONLY PROTEIN 48-RELATED"/>
    <property type="match status" value="1"/>
</dbReference>
<dbReference type="OrthoDB" id="2117972at2759"/>
<feature type="domain" description="F-box protein Hrt3/FBXO9 C-terminal" evidence="3">
    <location>
        <begin position="262"/>
        <end position="419"/>
    </location>
</feature>
<sequence length="445" mass="52464">MAEEDLERFREQWRREVAERQRGDQQQQSSLPDSSRPALPAEVREQRVRQYEAGETVVSDDWKPEVRLTSDDPTFKLEIHKKEEIFVNENLSENDLSALESFEKAVDREHVGKMADAVKHYRDAFKKNERVDKLYREKYFSQVKPYPVAKQEQKTADTVEEEQLMKGLRDIALQDKEEDEEKLPDGPIMHLPPEVLTLILKTIALINLSDFTKMTFTCTKMAYLGYTTQGIWKALCLKEYGRQHYSESCVEEYNGSIDSETIAANIYNHSWRRMYLERPRIWFNGVYISTCNYLRPGIGETWNAPIHMVTYYRYLRFFDDGTCISLLTTDEPTEVVPRFNKRYLNDNMNGNVVYAREDGTMLGHQKGIVHGTWVIDSRDGQLLIETQGSVDRYLFYMHLKIRSSGHNKHNKLKWQRFWSVNKLTQNEGEFSLKHDKAYFFVRTRR</sequence>
<reference evidence="4" key="1">
    <citation type="journal article" date="2019" name="G3 (Bethesda)">
        <title>Genome Assemblies of Two Rare Opportunistic Yeast Pathogens: Diutina rugosa (syn. Candida rugosa) and Trichomonascus ciferrii (syn. Candida ciferrii).</title>
        <authorList>
            <person name="Mixao V."/>
            <person name="Saus E."/>
            <person name="Hansen A.P."/>
            <person name="Lass-Florl C."/>
            <person name="Gabaldon T."/>
        </authorList>
    </citation>
    <scope>NUCLEOTIDE SEQUENCE</scope>
    <source>
        <strain evidence="4">CBS 4856</strain>
    </source>
</reference>
<accession>A0A642VB45</accession>
<dbReference type="PANTHER" id="PTHR12874:SF9">
    <property type="entry name" value="F-BOX ONLY PROTEIN 48"/>
    <property type="match status" value="1"/>
</dbReference>
<comment type="caution">
    <text evidence="4">The sequence shown here is derived from an EMBL/GenBank/DDBJ whole genome shotgun (WGS) entry which is preliminary data.</text>
</comment>
<dbReference type="SUPFAM" id="SSF81383">
    <property type="entry name" value="F-box domain"/>
    <property type="match status" value="1"/>
</dbReference>
<evidence type="ECO:0000313" key="4">
    <source>
        <dbReference type="EMBL" id="KAA8917023.1"/>
    </source>
</evidence>
<dbReference type="AlphaFoldDB" id="A0A642VB45"/>
<evidence type="ECO:0000256" key="2">
    <source>
        <dbReference type="SAM" id="MobiDB-lite"/>
    </source>
</evidence>
<evidence type="ECO:0000256" key="1">
    <source>
        <dbReference type="ARBA" id="ARBA00022786"/>
    </source>
</evidence>
<dbReference type="VEuPathDB" id="FungiDB:TRICI_000809"/>
<proteinExistence type="predicted"/>
<dbReference type="Proteomes" id="UP000761534">
    <property type="component" value="Unassembled WGS sequence"/>
</dbReference>
<dbReference type="GO" id="GO:0031146">
    <property type="term" value="P:SCF-dependent proteasomal ubiquitin-dependent protein catabolic process"/>
    <property type="evidence" value="ECO:0007669"/>
    <property type="project" value="TreeGrafter"/>
</dbReference>
<keyword evidence="1" id="KW-0833">Ubl conjugation pathway</keyword>
<dbReference type="EMBL" id="SWFS01000069">
    <property type="protein sequence ID" value="KAA8917023.1"/>
    <property type="molecule type" value="Genomic_DNA"/>
</dbReference>
<protein>
    <recommendedName>
        <fullName evidence="3">F-box protein Hrt3/FBXO9 C-terminal domain-containing protein</fullName>
    </recommendedName>
</protein>
<feature type="region of interest" description="Disordered" evidence="2">
    <location>
        <begin position="15"/>
        <end position="44"/>
    </location>
</feature>
<dbReference type="InterPro" id="IPR045464">
    <property type="entry name" value="Hrt3/FBXO9_C"/>
</dbReference>
<gene>
    <name evidence="4" type="ORF">TRICI_000809</name>
</gene>
<name>A0A642VB45_9ASCO</name>
<evidence type="ECO:0000313" key="5">
    <source>
        <dbReference type="Proteomes" id="UP000761534"/>
    </source>
</evidence>
<dbReference type="Pfam" id="PF19270">
    <property type="entry name" value="FBO_C"/>
    <property type="match status" value="1"/>
</dbReference>
<feature type="compositionally biased region" description="Low complexity" evidence="2">
    <location>
        <begin position="24"/>
        <end position="35"/>
    </location>
</feature>
<keyword evidence="5" id="KW-1185">Reference proteome</keyword>